<dbReference type="CDD" id="cd00782">
    <property type="entry name" value="MutL_Trans"/>
    <property type="match status" value="1"/>
</dbReference>
<dbReference type="InterPro" id="IPR042120">
    <property type="entry name" value="MutL_C_dimsub"/>
</dbReference>
<dbReference type="RefSeq" id="WP_111821194.1">
    <property type="nucleotide sequence ID" value="NZ_CP132985.1"/>
</dbReference>
<keyword evidence="8" id="KW-0255">Endonuclease</keyword>
<dbReference type="EMBL" id="CP145132">
    <property type="protein sequence ID" value="WWC55683.1"/>
    <property type="molecule type" value="Genomic_DNA"/>
</dbReference>
<evidence type="ECO:0000256" key="1">
    <source>
        <dbReference type="ARBA" id="ARBA00006082"/>
    </source>
</evidence>
<comment type="function">
    <text evidence="4">This protein is involved in the repair of mismatches in DNA. It is required for dam-dependent methyl-directed DNA mismatch repair. May act as a 'molecular matchmaker', a protein that promotes the formation of a stable complex between two or more DNA-binding proteins in an ATP-dependent manner without itself being part of a final effector complex.</text>
</comment>
<feature type="domain" description="MutL C-terminal dimerisation" evidence="6">
    <location>
        <begin position="439"/>
        <end position="581"/>
    </location>
</feature>
<organism evidence="8 9">
    <name type="scientific">Aerococcus mictus</name>
    <dbReference type="NCBI Taxonomy" id="2976810"/>
    <lineage>
        <taxon>Bacteria</taxon>
        <taxon>Bacillati</taxon>
        <taxon>Bacillota</taxon>
        <taxon>Bacilli</taxon>
        <taxon>Lactobacillales</taxon>
        <taxon>Aerococcaceae</taxon>
        <taxon>Aerococcus</taxon>
    </lineage>
</organism>
<evidence type="ECO:0000259" key="7">
    <source>
        <dbReference type="SMART" id="SM01340"/>
    </source>
</evidence>
<dbReference type="HAMAP" id="MF_00149">
    <property type="entry name" value="DNA_mis_repair"/>
    <property type="match status" value="1"/>
</dbReference>
<dbReference type="InterPro" id="IPR020667">
    <property type="entry name" value="DNA_mismatch_repair_MutL"/>
</dbReference>
<accession>A0ABZ2EFI5</accession>
<dbReference type="InterPro" id="IPR037198">
    <property type="entry name" value="MutL_C_sf"/>
</dbReference>
<dbReference type="SMART" id="SM00853">
    <property type="entry name" value="MutL_C"/>
    <property type="match status" value="1"/>
</dbReference>
<dbReference type="SUPFAM" id="SSF55874">
    <property type="entry name" value="ATPase domain of HSP90 chaperone/DNA topoisomerase II/histidine kinase"/>
    <property type="match status" value="1"/>
</dbReference>
<dbReference type="Gene3D" id="3.30.565.10">
    <property type="entry name" value="Histidine kinase-like ATPase, C-terminal domain"/>
    <property type="match status" value="1"/>
</dbReference>
<protein>
    <recommendedName>
        <fullName evidence="4">DNA mismatch repair protein MutL</fullName>
    </recommendedName>
</protein>
<evidence type="ECO:0000259" key="6">
    <source>
        <dbReference type="SMART" id="SM00853"/>
    </source>
</evidence>
<sequence length="634" mass="71856">MRMIHELPEQVANQIAAGEVVERPASVVKELLENAIDAQATCIDIQVEDAGLKSIQVIDNGLGMSGEDVKLAFKRHATSKIYHSRDLFRIKTLGFRGEALPSIASVAEVSLETSDGKEGSSISLIGGDEIEYRPSHLRQGTTIRVENLFYNTPARLKHIKQLSTELSHITDVVNRLAMAHPDIRFTYTHDGRELLRTNGKGRLQEVIAAVYGFKQAQDMLAIENEDHDFQLSGYISKPELTRASRNYMSLFVNGRYIKNYVLSQAIIKGYASKLMIGRYPIAVLNISTDAQLLDVNVHPTKQEIRISKEEELYDLIQSSVQERLSPLRRIPDVGKKEITETANHLASIDLKSQEDSQQLRFDFKNQVEPAENEAFLVKETDHVKDWQAESQTAYQGEGAHKESFPPSTSTPSDLKLASPNHEEGQVLGQRNPSFPQLDYVGQLQASYLVCSDETGMYLVDQHAAQERIKYEYFREAIGDMDTASQELLVPLVLDYPSSESHDVRQVLDRIRAMGIGIEEFGPNQFLVNYHPAWMGSDQVQEHIDSMIQLAIENKDFSVNTYREKTAIMMSCRLSIKANHYLDDRQARQLLDDLTYCENPYNCPHGRPVLIHYSNYEIERSFKRIQDAHESPKNQ</sequence>
<dbReference type="SMART" id="SM01340">
    <property type="entry name" value="DNA_mis_repair"/>
    <property type="match status" value="1"/>
</dbReference>
<dbReference type="PANTHER" id="PTHR10073">
    <property type="entry name" value="DNA MISMATCH REPAIR PROTEIN MLH, PMS, MUTL"/>
    <property type="match status" value="1"/>
</dbReference>
<dbReference type="NCBIfam" id="TIGR00585">
    <property type="entry name" value="mutl"/>
    <property type="match status" value="1"/>
</dbReference>
<dbReference type="GO" id="GO:0004519">
    <property type="term" value="F:endonuclease activity"/>
    <property type="evidence" value="ECO:0007669"/>
    <property type="project" value="UniProtKB-KW"/>
</dbReference>
<reference evidence="8 9" key="1">
    <citation type="journal article" date="2020" name="J. Bacteriol.">
        <title>Aerococcus urinae Isolated from Women with Lower Urinary Tract Symptoms: In Vitro Aggregation and Genome Analysis.</title>
        <authorList>
            <person name="Hilt E.E."/>
            <person name="Putonti C."/>
            <person name="Thomas-White K."/>
            <person name="Lewis A.L."/>
            <person name="Visick K.L."/>
            <person name="Gilbert N.M."/>
            <person name="Wolfe A.J."/>
        </authorList>
    </citation>
    <scope>NUCLEOTIDE SEQUENCE [LARGE SCALE GENOMIC DNA]</scope>
    <source>
        <strain evidence="8 9">UMB1016</strain>
    </source>
</reference>
<keyword evidence="8" id="KW-0540">Nuclease</keyword>
<evidence type="ECO:0000256" key="3">
    <source>
        <dbReference type="ARBA" id="ARBA00023204"/>
    </source>
</evidence>
<dbReference type="InterPro" id="IPR013507">
    <property type="entry name" value="DNA_mismatch_S5_2-like"/>
</dbReference>
<dbReference type="Pfam" id="PF13589">
    <property type="entry name" value="HATPase_c_3"/>
    <property type="match status" value="1"/>
</dbReference>
<dbReference type="Gene3D" id="3.30.1370.100">
    <property type="entry name" value="MutL, C-terminal domain, regulatory subdomain"/>
    <property type="match status" value="1"/>
</dbReference>
<keyword evidence="9" id="KW-1185">Reference proteome</keyword>
<dbReference type="InterPro" id="IPR002099">
    <property type="entry name" value="MutL/Mlh/PMS"/>
</dbReference>
<dbReference type="Proteomes" id="UP000250354">
    <property type="component" value="Chromosome"/>
</dbReference>
<comment type="similarity">
    <text evidence="1 4">Belongs to the DNA mismatch repair MutL/HexB family.</text>
</comment>
<dbReference type="CDD" id="cd16926">
    <property type="entry name" value="HATPase_MutL-MLH-PMS-like"/>
    <property type="match status" value="1"/>
</dbReference>
<keyword evidence="2 4" id="KW-0227">DNA damage</keyword>
<gene>
    <name evidence="4 8" type="primary">mutL</name>
    <name evidence="8" type="ORF">DBT44_0003790</name>
</gene>
<dbReference type="NCBIfam" id="NF000950">
    <property type="entry name" value="PRK00095.1-3"/>
    <property type="match status" value="1"/>
</dbReference>
<keyword evidence="8" id="KW-0378">Hydrolase</keyword>
<dbReference type="Gene3D" id="3.30.1540.20">
    <property type="entry name" value="MutL, C-terminal domain, dimerisation subdomain"/>
    <property type="match status" value="1"/>
</dbReference>
<dbReference type="Pfam" id="PF08676">
    <property type="entry name" value="MutL_C"/>
    <property type="match status" value="1"/>
</dbReference>
<dbReference type="SUPFAM" id="SSF54211">
    <property type="entry name" value="Ribosomal protein S5 domain 2-like"/>
    <property type="match status" value="1"/>
</dbReference>
<dbReference type="InterPro" id="IPR042121">
    <property type="entry name" value="MutL_C_regsub"/>
</dbReference>
<dbReference type="InterPro" id="IPR020568">
    <property type="entry name" value="Ribosomal_Su5_D2-typ_SF"/>
</dbReference>
<dbReference type="InterPro" id="IPR038973">
    <property type="entry name" value="MutL/Mlh/Pms-like"/>
</dbReference>
<feature type="domain" description="DNA mismatch repair protein S5" evidence="7">
    <location>
        <begin position="207"/>
        <end position="325"/>
    </location>
</feature>
<evidence type="ECO:0000313" key="9">
    <source>
        <dbReference type="Proteomes" id="UP000250354"/>
    </source>
</evidence>
<name>A0ABZ2EFI5_9LACT</name>
<dbReference type="InterPro" id="IPR036890">
    <property type="entry name" value="HATPase_C_sf"/>
</dbReference>
<evidence type="ECO:0000256" key="5">
    <source>
        <dbReference type="SAM" id="MobiDB-lite"/>
    </source>
</evidence>
<evidence type="ECO:0000256" key="4">
    <source>
        <dbReference type="HAMAP-Rule" id="MF_00149"/>
    </source>
</evidence>
<dbReference type="InterPro" id="IPR014721">
    <property type="entry name" value="Ribsml_uS5_D2-typ_fold_subgr"/>
</dbReference>
<dbReference type="SUPFAM" id="SSF118116">
    <property type="entry name" value="DNA mismatch repair protein MutL"/>
    <property type="match status" value="1"/>
</dbReference>
<dbReference type="Pfam" id="PF01119">
    <property type="entry name" value="DNA_mis_repair"/>
    <property type="match status" value="1"/>
</dbReference>
<dbReference type="PANTHER" id="PTHR10073:SF12">
    <property type="entry name" value="DNA MISMATCH REPAIR PROTEIN MLH1"/>
    <property type="match status" value="1"/>
</dbReference>
<dbReference type="InterPro" id="IPR014762">
    <property type="entry name" value="DNA_mismatch_repair_CS"/>
</dbReference>
<dbReference type="Gene3D" id="3.30.230.10">
    <property type="match status" value="1"/>
</dbReference>
<keyword evidence="3 4" id="KW-0234">DNA repair</keyword>
<feature type="region of interest" description="Disordered" evidence="5">
    <location>
        <begin position="392"/>
        <end position="430"/>
    </location>
</feature>
<evidence type="ECO:0000313" key="8">
    <source>
        <dbReference type="EMBL" id="WWC55683.1"/>
    </source>
</evidence>
<dbReference type="PROSITE" id="PS00058">
    <property type="entry name" value="DNA_MISMATCH_REPAIR_1"/>
    <property type="match status" value="1"/>
</dbReference>
<evidence type="ECO:0000256" key="2">
    <source>
        <dbReference type="ARBA" id="ARBA00022763"/>
    </source>
</evidence>
<dbReference type="InterPro" id="IPR014790">
    <property type="entry name" value="MutL_C"/>
</dbReference>
<proteinExistence type="inferred from homology"/>